<dbReference type="CDD" id="cd01062">
    <property type="entry name" value="RNase_T2_prok"/>
    <property type="match status" value="1"/>
</dbReference>
<keyword evidence="4" id="KW-0812">Transmembrane</keyword>
<dbReference type="STRING" id="131310.A0A0N5A127"/>
<name>A0A0N5A127_PARTI</name>
<dbReference type="InterPro" id="IPR039378">
    <property type="entry name" value="RNase_T2_prok"/>
</dbReference>
<dbReference type="GO" id="GO:0033897">
    <property type="term" value="F:ribonuclease T2 activity"/>
    <property type="evidence" value="ECO:0007669"/>
    <property type="project" value="InterPro"/>
</dbReference>
<dbReference type="InterPro" id="IPR004045">
    <property type="entry name" value="Glutathione_S-Trfase_N"/>
</dbReference>
<dbReference type="SUPFAM" id="SSF52833">
    <property type="entry name" value="Thioredoxin-like"/>
    <property type="match status" value="1"/>
</dbReference>
<keyword evidence="4" id="KW-0472">Membrane</keyword>
<evidence type="ECO:0000256" key="4">
    <source>
        <dbReference type="SAM" id="Phobius"/>
    </source>
</evidence>
<evidence type="ECO:0000313" key="7">
    <source>
        <dbReference type="Proteomes" id="UP000038045"/>
    </source>
</evidence>
<dbReference type="PROSITE" id="PS00531">
    <property type="entry name" value="RNASE_T2_2"/>
    <property type="match status" value="1"/>
</dbReference>
<feature type="signal peptide" evidence="5">
    <location>
        <begin position="1"/>
        <end position="25"/>
    </location>
</feature>
<dbReference type="GO" id="GO:0006401">
    <property type="term" value="P:RNA catabolic process"/>
    <property type="evidence" value="ECO:0007669"/>
    <property type="project" value="UniProtKB-ARBA"/>
</dbReference>
<feature type="transmembrane region" description="Helical" evidence="4">
    <location>
        <begin position="152"/>
        <end position="172"/>
    </location>
</feature>
<dbReference type="InterPro" id="IPR036282">
    <property type="entry name" value="Glutathione-S-Trfase_C_sf"/>
</dbReference>
<dbReference type="Pfam" id="PF00445">
    <property type="entry name" value="Ribonuclease_T2"/>
    <property type="match status" value="1"/>
</dbReference>
<evidence type="ECO:0000256" key="5">
    <source>
        <dbReference type="SAM" id="SignalP"/>
    </source>
</evidence>
<feature type="region of interest" description="Disordered" evidence="3">
    <location>
        <begin position="187"/>
        <end position="219"/>
    </location>
</feature>
<dbReference type="WBParaSite" id="PTRK_0001532500.1">
    <property type="protein sequence ID" value="PTRK_0001532500.1"/>
    <property type="gene ID" value="PTRK_0001532500"/>
</dbReference>
<evidence type="ECO:0000259" key="6">
    <source>
        <dbReference type="PROSITE" id="PS50404"/>
    </source>
</evidence>
<keyword evidence="7" id="KW-1185">Reference proteome</keyword>
<dbReference type="InterPro" id="IPR018188">
    <property type="entry name" value="RNase_T2_His_AS_1"/>
</dbReference>
<dbReference type="Proteomes" id="UP000038045">
    <property type="component" value="Unplaced"/>
</dbReference>
<evidence type="ECO:0000256" key="1">
    <source>
        <dbReference type="ARBA" id="ARBA00007469"/>
    </source>
</evidence>
<sequence>MSLRTAFAFALFAGLSAASFSQAQAADYFATSPAAISPVCQEQGVINRAVALFDRLVRGVPEMPAVKINAVLSVIIAVQRQCSPMAKTAICGTWLRKHRASPRWAAMWNPASTVLTSGSFMTAAAAFFADISAMSVQGLKSHSPFARSKPGCFSVVGLALAGAILFAAPVSAQSLSDKLMQSMGNDLRKLTPQTGPERPSLRPENKIPQRIPAPPQNVPAAPSSANFDFYVLALSWSPSYCADNGNRSDARQQCGNGRNNGFVVHGLWPQFERGFPENCRHDQANNQVPRDLVSSLSDIMPAAGLMRYQWRKHGTCAGISQRNYFTTMRNAYQAVTIPPALRAVSSPRSVDPQLVEKAFIAANPGLPADAIAVTCNRRRLQEVRICMDKNLKFRSCGEVDRNSCRSRSLYTSPASPFSAKVRLAALYAGIELEKHIVVTSDEPAELLAANPLGKIPTLVTPEGKAVFDSRVITQYLNRISGNKLFPRNAEKRLDAEKFESLADGLADALVAHVYERIKRPEEIVHQPILDWHWRKAERALDLLNETAPRIGAKIHTGHIAIASTLGYLNLRFGNGWERGRPKLKRWFKRFAELHPELAAQLPKAA</sequence>
<feature type="chain" id="PRO_5005892490" evidence="5">
    <location>
        <begin position="26"/>
        <end position="605"/>
    </location>
</feature>
<protein>
    <submittedName>
        <fullName evidence="8">GST N-terminal domain-containing protein</fullName>
    </submittedName>
</protein>
<organism evidence="7 8">
    <name type="scientific">Parastrongyloides trichosuri</name>
    <name type="common">Possum-specific nematode worm</name>
    <dbReference type="NCBI Taxonomy" id="131310"/>
    <lineage>
        <taxon>Eukaryota</taxon>
        <taxon>Metazoa</taxon>
        <taxon>Ecdysozoa</taxon>
        <taxon>Nematoda</taxon>
        <taxon>Chromadorea</taxon>
        <taxon>Rhabditida</taxon>
        <taxon>Tylenchina</taxon>
        <taxon>Panagrolaimomorpha</taxon>
        <taxon>Strongyloidoidea</taxon>
        <taxon>Strongyloididae</taxon>
        <taxon>Parastrongyloides</taxon>
    </lineage>
</organism>
<dbReference type="InterPro" id="IPR001568">
    <property type="entry name" value="RNase_T2-like"/>
</dbReference>
<dbReference type="CDD" id="cd03205">
    <property type="entry name" value="GST_C_6"/>
    <property type="match status" value="1"/>
</dbReference>
<accession>A0A0N5A127</accession>
<reference evidence="8" key="1">
    <citation type="submission" date="2017-02" db="UniProtKB">
        <authorList>
            <consortium name="WormBaseParasite"/>
        </authorList>
    </citation>
    <scope>IDENTIFICATION</scope>
</reference>
<dbReference type="PANTHER" id="PTHR11240:SF22">
    <property type="entry name" value="RIBONUCLEASE T2"/>
    <property type="match status" value="1"/>
</dbReference>
<dbReference type="SUPFAM" id="SSF55895">
    <property type="entry name" value="Ribonuclease Rh-like"/>
    <property type="match status" value="1"/>
</dbReference>
<dbReference type="Gene3D" id="3.90.730.10">
    <property type="entry name" value="Ribonuclease T2-like"/>
    <property type="match status" value="1"/>
</dbReference>
<feature type="domain" description="GST N-terminal" evidence="6">
    <location>
        <begin position="405"/>
        <end position="484"/>
    </location>
</feature>
<comment type="similarity">
    <text evidence="1 2">Belongs to the RNase T2 family.</text>
</comment>
<keyword evidence="4" id="KW-1133">Transmembrane helix</keyword>
<evidence type="ECO:0000256" key="2">
    <source>
        <dbReference type="RuleBase" id="RU004328"/>
    </source>
</evidence>
<dbReference type="PANTHER" id="PTHR11240">
    <property type="entry name" value="RIBONUCLEASE T2"/>
    <property type="match status" value="1"/>
</dbReference>
<keyword evidence="5" id="KW-0732">Signal</keyword>
<dbReference type="InterPro" id="IPR033130">
    <property type="entry name" value="RNase_T2_His_AS_2"/>
</dbReference>
<dbReference type="SUPFAM" id="SSF47616">
    <property type="entry name" value="GST C-terminal domain-like"/>
    <property type="match status" value="1"/>
</dbReference>
<dbReference type="InterPro" id="IPR036430">
    <property type="entry name" value="RNase_T2-like_sf"/>
</dbReference>
<dbReference type="AlphaFoldDB" id="A0A0N5A127"/>
<dbReference type="PROSITE" id="PS50404">
    <property type="entry name" value="GST_NTER"/>
    <property type="match status" value="1"/>
</dbReference>
<feature type="transmembrane region" description="Helical" evidence="4">
    <location>
        <begin position="111"/>
        <end position="131"/>
    </location>
</feature>
<proteinExistence type="inferred from homology"/>
<evidence type="ECO:0000256" key="3">
    <source>
        <dbReference type="SAM" id="MobiDB-lite"/>
    </source>
</evidence>
<dbReference type="Pfam" id="PF13417">
    <property type="entry name" value="GST_N_3"/>
    <property type="match status" value="1"/>
</dbReference>
<dbReference type="GO" id="GO:0003723">
    <property type="term" value="F:RNA binding"/>
    <property type="evidence" value="ECO:0007669"/>
    <property type="project" value="InterPro"/>
</dbReference>
<dbReference type="Gene3D" id="1.20.1050.10">
    <property type="match status" value="1"/>
</dbReference>
<dbReference type="Gene3D" id="3.40.30.10">
    <property type="entry name" value="Glutaredoxin"/>
    <property type="match status" value="1"/>
</dbReference>
<evidence type="ECO:0000313" key="8">
    <source>
        <dbReference type="WBParaSite" id="PTRK_0001532500.1"/>
    </source>
</evidence>
<dbReference type="InterPro" id="IPR036249">
    <property type="entry name" value="Thioredoxin-like_sf"/>
</dbReference>
<dbReference type="PROSITE" id="PS00530">
    <property type="entry name" value="RNASE_T2_1"/>
    <property type="match status" value="1"/>
</dbReference>